<evidence type="ECO:0000256" key="1">
    <source>
        <dbReference type="ARBA" id="ARBA00022750"/>
    </source>
</evidence>
<dbReference type="InterPro" id="IPR001584">
    <property type="entry name" value="Integrase_cat-core"/>
</dbReference>
<keyword evidence="1" id="KW-0064">Aspartyl protease</keyword>
<dbReference type="PANTHER" id="PTHR11439">
    <property type="entry name" value="GAG-POL-RELATED RETROTRANSPOSON"/>
    <property type="match status" value="1"/>
</dbReference>
<dbReference type="Proteomes" id="UP001152523">
    <property type="component" value="Unassembled WGS sequence"/>
</dbReference>
<name>A0AAV0G5W7_9ASTE</name>
<dbReference type="Pfam" id="PF25597">
    <property type="entry name" value="SH3_retrovirus"/>
    <property type="match status" value="1"/>
</dbReference>
<dbReference type="PROSITE" id="PS50994">
    <property type="entry name" value="INTEGRASE"/>
    <property type="match status" value="1"/>
</dbReference>
<keyword evidence="1" id="KW-0645">Protease</keyword>
<feature type="domain" description="Integrase catalytic" evidence="3">
    <location>
        <begin position="268"/>
        <end position="441"/>
    </location>
</feature>
<keyword evidence="1" id="KW-0378">Hydrolase</keyword>
<dbReference type="Pfam" id="PF13976">
    <property type="entry name" value="gag_pre-integrs"/>
    <property type="match status" value="1"/>
</dbReference>
<proteinExistence type="predicted"/>
<dbReference type="InterPro" id="IPR057670">
    <property type="entry name" value="SH3_retrovirus"/>
</dbReference>
<dbReference type="GO" id="GO:0004190">
    <property type="term" value="F:aspartic-type endopeptidase activity"/>
    <property type="evidence" value="ECO:0007669"/>
    <property type="project" value="UniProtKB-KW"/>
</dbReference>
<dbReference type="InterPro" id="IPR054722">
    <property type="entry name" value="PolX-like_BBD"/>
</dbReference>
<dbReference type="Pfam" id="PF07727">
    <property type="entry name" value="RVT_2"/>
    <property type="match status" value="1"/>
</dbReference>
<feature type="region of interest" description="Disordered" evidence="2">
    <location>
        <begin position="560"/>
        <end position="594"/>
    </location>
</feature>
<dbReference type="AlphaFoldDB" id="A0AAV0G5W7"/>
<dbReference type="InterPro" id="IPR043502">
    <property type="entry name" value="DNA/RNA_pol_sf"/>
</dbReference>
<dbReference type="InterPro" id="IPR013103">
    <property type="entry name" value="RVT_2"/>
</dbReference>
<organism evidence="4 5">
    <name type="scientific">Cuscuta epithymum</name>
    <dbReference type="NCBI Taxonomy" id="186058"/>
    <lineage>
        <taxon>Eukaryota</taxon>
        <taxon>Viridiplantae</taxon>
        <taxon>Streptophyta</taxon>
        <taxon>Embryophyta</taxon>
        <taxon>Tracheophyta</taxon>
        <taxon>Spermatophyta</taxon>
        <taxon>Magnoliopsida</taxon>
        <taxon>eudicotyledons</taxon>
        <taxon>Gunneridae</taxon>
        <taxon>Pentapetalae</taxon>
        <taxon>asterids</taxon>
        <taxon>lamiids</taxon>
        <taxon>Solanales</taxon>
        <taxon>Convolvulaceae</taxon>
        <taxon>Cuscuteae</taxon>
        <taxon>Cuscuta</taxon>
        <taxon>Cuscuta subgen. Cuscuta</taxon>
    </lineage>
</organism>
<dbReference type="EMBL" id="CAMAPF010001049">
    <property type="protein sequence ID" value="CAH9143338.1"/>
    <property type="molecule type" value="Genomic_DNA"/>
</dbReference>
<comment type="caution">
    <text evidence="4">The sequence shown here is derived from an EMBL/GenBank/DDBJ whole genome shotgun (WGS) entry which is preliminary data.</text>
</comment>
<dbReference type="SUPFAM" id="SSF53098">
    <property type="entry name" value="Ribonuclease H-like"/>
    <property type="match status" value="1"/>
</dbReference>
<keyword evidence="5" id="KW-1185">Reference proteome</keyword>
<dbReference type="GO" id="GO:0003676">
    <property type="term" value="F:nucleic acid binding"/>
    <property type="evidence" value="ECO:0007669"/>
    <property type="project" value="InterPro"/>
</dbReference>
<dbReference type="InterPro" id="IPR025724">
    <property type="entry name" value="GAG-pre-integrase_dom"/>
</dbReference>
<gene>
    <name evidence="4" type="ORF">CEPIT_LOCUS40593</name>
</gene>
<dbReference type="PANTHER" id="PTHR11439:SF487">
    <property type="entry name" value="RNA-DIRECTED DNA POLYMERASE"/>
    <property type="match status" value="1"/>
</dbReference>
<sequence>MAVGEEESARHTQEKTFWHGKGHAKIVGHGKLLAKAHAMMADPPGQQGTTSNAKSGTGDVVPLPGFSPKQWKTLISAFGNTQSSTSRMTGESSMCPWIIDTGATNHICSDLKLLFRIQTIKSCSVGLPDGKTVLATKEGCIKFSDDLYLTNVLFVPQMNCNLISVTQLSDALDCFVQFTSDVCVIQDRVSRKLIGVGERRNGLYYLRESPTAQILMIDGGKQSSTFDIWHKRMGHPSGKVMHWLAPVSDLKGSFSSACDICFRAKQTRDSFPDSNNKTSRIFELIHCDLWGPYNTPSSCGAKMFLTIVDDYSRAVWIYLLLDKTEVFKMFMAFIAMVERQFSKKVCIVRSDNGTEFNRLKQFFRTSGIIFQTSCVGTPQQNGRVERKHRHVLNVARALRFQANLPINFWGECVLTAAHLINRTPLSVLNFKTPYEILFGVSPCYQSLRVFGCLCYVHNLKSKGDKFASRSRKCIFVGYVFGKKGWNVFDLETHEYFVSRDVKFLEDQFPFAEPIPANTSEFTDHEHLDYALPSMYDDILDMGAADHPTSIPRETTLAEASSLTNSSLDHVQSDAPASNLEDQPSGDTNFGRGLRTKQPSVRLKDYVTHTVIRKNPIPPSSSPSASSGTPFPISHYVSCDNFSVAHRVFLAAISSGTEPQSFREAVKHPGWRDAMQVEIQALEKNSTWTLMPLPSGKRALGCRWVYKIKYHSNGTVERLKARLVIFGNRQVAGLDYTETFAPVAKMVTVRAFLAVAACKNWELHQMDVHNAFLHGDLNEEVYMTLPPGYATQDTTLVCKLRKSLYGLKQAPRCWFAKLVNALQGYGFIQSFADYSLFTRTRGTIQLNVLVYVDDLVISGNDSDAIASFKAYLSDCFHMKDLGNLKYFLGIEVARSSSGLFLTQRKYALDIITETGLLGAKPVAFPIEQNHDLAKAVGPPLADPEPYRRLLGRLIYLVVTRPDLAYAVHILSQFLQNPRHEHWNAALRVVRYLKGSPGQGILLRADGDLTLTGWCDSDWAACPLTRKSLSGWLVFLGHSPVSWKTKKQTTVARSSAEAEYRSMAAATCELKWLKALLLSLGIHHPQAIPLYCDSQSALHIARNPVFHERTKHIEVDCHFVRNAIQENLIAPSYVPTTIQLADIFTKALGKTQFQFLLRKLGILDPHAPT</sequence>
<dbReference type="CDD" id="cd09272">
    <property type="entry name" value="RNase_HI_RT_Ty1"/>
    <property type="match status" value="1"/>
</dbReference>
<feature type="compositionally biased region" description="Polar residues" evidence="2">
    <location>
        <begin position="560"/>
        <end position="569"/>
    </location>
</feature>
<dbReference type="InterPro" id="IPR036397">
    <property type="entry name" value="RNaseH_sf"/>
</dbReference>
<dbReference type="SUPFAM" id="SSF56672">
    <property type="entry name" value="DNA/RNA polymerases"/>
    <property type="match status" value="1"/>
</dbReference>
<evidence type="ECO:0000259" key="3">
    <source>
        <dbReference type="PROSITE" id="PS50994"/>
    </source>
</evidence>
<evidence type="ECO:0000313" key="5">
    <source>
        <dbReference type="Proteomes" id="UP001152523"/>
    </source>
</evidence>
<dbReference type="InterPro" id="IPR012337">
    <property type="entry name" value="RNaseH-like_sf"/>
</dbReference>
<evidence type="ECO:0000313" key="4">
    <source>
        <dbReference type="EMBL" id="CAH9143338.1"/>
    </source>
</evidence>
<accession>A0AAV0G5W7</accession>
<evidence type="ECO:0000256" key="2">
    <source>
        <dbReference type="SAM" id="MobiDB-lite"/>
    </source>
</evidence>
<dbReference type="Gene3D" id="3.30.420.10">
    <property type="entry name" value="Ribonuclease H-like superfamily/Ribonuclease H"/>
    <property type="match status" value="1"/>
</dbReference>
<dbReference type="GO" id="GO:0015074">
    <property type="term" value="P:DNA integration"/>
    <property type="evidence" value="ECO:0007669"/>
    <property type="project" value="InterPro"/>
</dbReference>
<reference evidence="4" key="1">
    <citation type="submission" date="2022-07" db="EMBL/GenBank/DDBJ databases">
        <authorList>
            <person name="Macas J."/>
            <person name="Novak P."/>
            <person name="Neumann P."/>
        </authorList>
    </citation>
    <scope>NUCLEOTIDE SEQUENCE</scope>
</reference>
<dbReference type="Pfam" id="PF22936">
    <property type="entry name" value="Pol_BBD"/>
    <property type="match status" value="1"/>
</dbReference>
<protein>
    <recommendedName>
        <fullName evidence="3">Integrase catalytic domain-containing protein</fullName>
    </recommendedName>
</protein>